<dbReference type="Pfam" id="PF00078">
    <property type="entry name" value="RVT_1"/>
    <property type="match status" value="1"/>
</dbReference>
<accession>A0A9Q1FEM0</accession>
<feature type="domain" description="Integrase catalytic" evidence="4">
    <location>
        <begin position="267"/>
        <end position="349"/>
    </location>
</feature>
<protein>
    <recommendedName>
        <fullName evidence="3">Gypsy retrotransposon integrase-like protein 1</fullName>
        <ecNumber evidence="2">3.1.26.4</ecNumber>
    </recommendedName>
</protein>
<dbReference type="PANTHER" id="PTHR37984:SF15">
    <property type="entry name" value="INTEGRASE CATALYTIC DOMAIN-CONTAINING PROTEIN"/>
    <property type="match status" value="1"/>
</dbReference>
<dbReference type="EMBL" id="JAINUF010000006">
    <property type="protein sequence ID" value="KAJ8356847.1"/>
    <property type="molecule type" value="Genomic_DNA"/>
</dbReference>
<dbReference type="GO" id="GO:0004523">
    <property type="term" value="F:RNA-DNA hybrid ribonuclease activity"/>
    <property type="evidence" value="ECO:0007669"/>
    <property type="project" value="UniProtKB-EC"/>
</dbReference>
<dbReference type="Gene3D" id="3.30.420.10">
    <property type="entry name" value="Ribonuclease H-like superfamily/Ribonuclease H"/>
    <property type="match status" value="1"/>
</dbReference>
<dbReference type="InterPro" id="IPR001584">
    <property type="entry name" value="Integrase_cat-core"/>
</dbReference>
<dbReference type="Gene3D" id="3.30.70.270">
    <property type="match status" value="1"/>
</dbReference>
<dbReference type="InterPro" id="IPR012337">
    <property type="entry name" value="RNaseH-like_sf"/>
</dbReference>
<dbReference type="EC" id="3.1.26.4" evidence="2"/>
<name>A0A9Q1FEM0_SYNKA</name>
<dbReference type="GO" id="GO:0015074">
    <property type="term" value="P:DNA integration"/>
    <property type="evidence" value="ECO:0007669"/>
    <property type="project" value="InterPro"/>
</dbReference>
<dbReference type="InterPro" id="IPR041588">
    <property type="entry name" value="Integrase_H2C2"/>
</dbReference>
<dbReference type="GO" id="GO:0003676">
    <property type="term" value="F:nucleic acid binding"/>
    <property type="evidence" value="ECO:0007669"/>
    <property type="project" value="InterPro"/>
</dbReference>
<evidence type="ECO:0000313" key="5">
    <source>
        <dbReference type="EMBL" id="KAJ8356847.1"/>
    </source>
</evidence>
<dbReference type="Pfam" id="PF00665">
    <property type="entry name" value="rve"/>
    <property type="match status" value="1"/>
</dbReference>
<dbReference type="InterPro" id="IPR036397">
    <property type="entry name" value="RNaseH_sf"/>
</dbReference>
<dbReference type="PROSITE" id="PS50994">
    <property type="entry name" value="INTEGRASE"/>
    <property type="match status" value="1"/>
</dbReference>
<dbReference type="InterPro" id="IPR043128">
    <property type="entry name" value="Rev_trsase/Diguanyl_cyclase"/>
</dbReference>
<evidence type="ECO:0000256" key="3">
    <source>
        <dbReference type="ARBA" id="ARBA00039658"/>
    </source>
</evidence>
<evidence type="ECO:0000256" key="2">
    <source>
        <dbReference type="ARBA" id="ARBA00012180"/>
    </source>
</evidence>
<comment type="similarity">
    <text evidence="1">Belongs to the beta type-B retroviral polymerase family. HERV class-II K(HML-2) pol subfamily.</text>
</comment>
<dbReference type="SUPFAM" id="SSF53098">
    <property type="entry name" value="Ribonuclease H-like"/>
    <property type="match status" value="1"/>
</dbReference>
<dbReference type="InterPro" id="IPR043502">
    <property type="entry name" value="DNA/RNA_pol_sf"/>
</dbReference>
<evidence type="ECO:0000256" key="1">
    <source>
        <dbReference type="ARBA" id="ARBA00010879"/>
    </source>
</evidence>
<keyword evidence="6" id="KW-1185">Reference proteome</keyword>
<proteinExistence type="inferred from homology"/>
<dbReference type="Proteomes" id="UP001152622">
    <property type="component" value="Chromosome 6"/>
</dbReference>
<dbReference type="Gene3D" id="1.10.340.70">
    <property type="match status" value="1"/>
</dbReference>
<dbReference type="OrthoDB" id="8892477at2759"/>
<reference evidence="5" key="1">
    <citation type="journal article" date="2023" name="Science">
        <title>Genome structures resolve the early diversification of teleost fishes.</title>
        <authorList>
            <person name="Parey E."/>
            <person name="Louis A."/>
            <person name="Montfort J."/>
            <person name="Bouchez O."/>
            <person name="Roques C."/>
            <person name="Iampietro C."/>
            <person name="Lluch J."/>
            <person name="Castinel A."/>
            <person name="Donnadieu C."/>
            <person name="Desvignes T."/>
            <person name="Floi Bucao C."/>
            <person name="Jouanno E."/>
            <person name="Wen M."/>
            <person name="Mejri S."/>
            <person name="Dirks R."/>
            <person name="Jansen H."/>
            <person name="Henkel C."/>
            <person name="Chen W.J."/>
            <person name="Zahm M."/>
            <person name="Cabau C."/>
            <person name="Klopp C."/>
            <person name="Thompson A.W."/>
            <person name="Robinson-Rechavi M."/>
            <person name="Braasch I."/>
            <person name="Lecointre G."/>
            <person name="Bobe J."/>
            <person name="Postlethwait J.H."/>
            <person name="Berthelot C."/>
            <person name="Roest Crollius H."/>
            <person name="Guiguen Y."/>
        </authorList>
    </citation>
    <scope>NUCLEOTIDE SEQUENCE</scope>
    <source>
        <strain evidence="5">WJC10195</strain>
    </source>
</reference>
<dbReference type="InterPro" id="IPR050951">
    <property type="entry name" value="Retrovirus_Pol_polyprotein"/>
</dbReference>
<sequence length="349" mass="39761">MAIHYNAFRPTFERLMEKVLAGVPTENVQVYLDDVLLHTPDFDTALKSLHLAISKIKKAGLKLHPEKCKLLCWEITFLGHQMSGAGVAAMEGKVAAVRDWPVLRQVARWIEQLQEYNFTIVHRRGGNHTNADGLSRRPCRPDCTHCSRAEAQEVEAAKAWGERCMALRLDESADWAKDQREDMELSKILRWLEGGRWWSPRAGRLEANHGQPGVGHFGVNKTLHRVRRSFYWVTCWRDVQAFCCQCDPCTARKGPTDQSRAPLQQYRVGAPVERVAIDVLGPFPRTPRGNRFVIVAMDYFSKWPEAYAVPDQEAAMVFEALIEGMFSRFGVPAELHSDQGRNFERCVDN</sequence>
<gene>
    <name evidence="5" type="ORF">SKAU_G00196410</name>
</gene>
<dbReference type="InterPro" id="IPR000477">
    <property type="entry name" value="RT_dom"/>
</dbReference>
<dbReference type="Pfam" id="PF17921">
    <property type="entry name" value="Integrase_H2C2"/>
    <property type="match status" value="1"/>
</dbReference>
<evidence type="ECO:0000259" key="4">
    <source>
        <dbReference type="PROSITE" id="PS50994"/>
    </source>
</evidence>
<organism evidence="5 6">
    <name type="scientific">Synaphobranchus kaupii</name>
    <name type="common">Kaup's arrowtooth eel</name>
    <dbReference type="NCBI Taxonomy" id="118154"/>
    <lineage>
        <taxon>Eukaryota</taxon>
        <taxon>Metazoa</taxon>
        <taxon>Chordata</taxon>
        <taxon>Craniata</taxon>
        <taxon>Vertebrata</taxon>
        <taxon>Euteleostomi</taxon>
        <taxon>Actinopterygii</taxon>
        <taxon>Neopterygii</taxon>
        <taxon>Teleostei</taxon>
        <taxon>Anguilliformes</taxon>
        <taxon>Synaphobranchidae</taxon>
        <taxon>Synaphobranchus</taxon>
    </lineage>
</organism>
<dbReference type="PANTHER" id="PTHR37984">
    <property type="entry name" value="PROTEIN CBG26694"/>
    <property type="match status" value="1"/>
</dbReference>
<dbReference type="AlphaFoldDB" id="A0A9Q1FEM0"/>
<comment type="caution">
    <text evidence="5">The sequence shown here is derived from an EMBL/GenBank/DDBJ whole genome shotgun (WGS) entry which is preliminary data.</text>
</comment>
<evidence type="ECO:0000313" key="6">
    <source>
        <dbReference type="Proteomes" id="UP001152622"/>
    </source>
</evidence>
<dbReference type="SUPFAM" id="SSF56672">
    <property type="entry name" value="DNA/RNA polymerases"/>
    <property type="match status" value="1"/>
</dbReference>